<dbReference type="InterPro" id="IPR000182">
    <property type="entry name" value="GNAT_dom"/>
</dbReference>
<feature type="domain" description="N-acetyltransferase" evidence="1">
    <location>
        <begin position="5"/>
        <end position="203"/>
    </location>
</feature>
<dbReference type="Gene3D" id="3.40.630.30">
    <property type="match status" value="1"/>
</dbReference>
<comment type="caution">
    <text evidence="2">The sequence shown here is derived from an EMBL/GenBank/DDBJ whole genome shotgun (WGS) entry which is preliminary data.</text>
</comment>
<dbReference type="Pfam" id="PF00583">
    <property type="entry name" value="Acetyltransf_1"/>
    <property type="match status" value="1"/>
</dbReference>
<dbReference type="EMBL" id="JALLPB020000127">
    <property type="protein sequence ID" value="KAL3816889.1"/>
    <property type="molecule type" value="Genomic_DNA"/>
</dbReference>
<evidence type="ECO:0000259" key="1">
    <source>
        <dbReference type="PROSITE" id="PS51186"/>
    </source>
</evidence>
<name>A0ABD3RXF3_9STRA</name>
<reference evidence="2 3" key="1">
    <citation type="submission" date="2024-10" db="EMBL/GenBank/DDBJ databases">
        <title>Updated reference genomes for cyclostephanoid diatoms.</title>
        <authorList>
            <person name="Roberts W.R."/>
            <person name="Alverson A.J."/>
        </authorList>
    </citation>
    <scope>NUCLEOTIDE SEQUENCE [LARGE SCALE GENOMIC DNA]</scope>
    <source>
        <strain evidence="2 3">AJA228-03</strain>
    </source>
</reference>
<dbReference type="SUPFAM" id="SSF55729">
    <property type="entry name" value="Acyl-CoA N-acyltransferases (Nat)"/>
    <property type="match status" value="1"/>
</dbReference>
<dbReference type="CDD" id="cd04301">
    <property type="entry name" value="NAT_SF"/>
    <property type="match status" value="1"/>
</dbReference>
<sequence length="203" mass="22491">MSNNPIMRLMRPLLELDRLQRAYPYEMDDASAAAGDGGVEGKHYYLVAYGGGRGNDDDYVGGWGTGGRDRAVIGFCDVDGRIVGKDDARSGPFSFPSLSSLLPLSTSSTLRRPLPYLSDLVVRPNRRRRGLASRLLDEAERLAGGEGGMGYDEMYLCIRNETDGVASDMYKRRGYEVVEPVNETMVRFVEAQDGLILLRRSLR</sequence>
<gene>
    <name evidence="2" type="ORF">ACHAXA_006965</name>
</gene>
<dbReference type="PROSITE" id="PS51186">
    <property type="entry name" value="GNAT"/>
    <property type="match status" value="1"/>
</dbReference>
<dbReference type="Proteomes" id="UP001530377">
    <property type="component" value="Unassembled WGS sequence"/>
</dbReference>
<dbReference type="InterPro" id="IPR016181">
    <property type="entry name" value="Acyl_CoA_acyltransferase"/>
</dbReference>
<evidence type="ECO:0000313" key="2">
    <source>
        <dbReference type="EMBL" id="KAL3816889.1"/>
    </source>
</evidence>
<organism evidence="2 3">
    <name type="scientific">Cyclostephanos tholiformis</name>
    <dbReference type="NCBI Taxonomy" id="382380"/>
    <lineage>
        <taxon>Eukaryota</taxon>
        <taxon>Sar</taxon>
        <taxon>Stramenopiles</taxon>
        <taxon>Ochrophyta</taxon>
        <taxon>Bacillariophyta</taxon>
        <taxon>Coscinodiscophyceae</taxon>
        <taxon>Thalassiosirophycidae</taxon>
        <taxon>Stephanodiscales</taxon>
        <taxon>Stephanodiscaceae</taxon>
        <taxon>Cyclostephanos</taxon>
    </lineage>
</organism>
<dbReference type="AlphaFoldDB" id="A0ABD3RXF3"/>
<evidence type="ECO:0000313" key="3">
    <source>
        <dbReference type="Proteomes" id="UP001530377"/>
    </source>
</evidence>
<keyword evidence="3" id="KW-1185">Reference proteome</keyword>
<accession>A0ABD3RXF3</accession>
<proteinExistence type="predicted"/>
<protein>
    <recommendedName>
        <fullName evidence="1">N-acetyltransferase domain-containing protein</fullName>
    </recommendedName>
</protein>